<accession>A0ABQ4QWJ7</accession>
<organism evidence="3 4">
    <name type="scientific">Methylobacterium crusticola</name>
    <dbReference type="NCBI Taxonomy" id="1697972"/>
    <lineage>
        <taxon>Bacteria</taxon>
        <taxon>Pseudomonadati</taxon>
        <taxon>Pseudomonadota</taxon>
        <taxon>Alphaproteobacteria</taxon>
        <taxon>Hyphomicrobiales</taxon>
        <taxon>Methylobacteriaceae</taxon>
        <taxon>Methylobacterium</taxon>
    </lineage>
</organism>
<reference evidence="3" key="2">
    <citation type="submission" date="2021-08" db="EMBL/GenBank/DDBJ databases">
        <authorList>
            <person name="Tani A."/>
            <person name="Ola A."/>
            <person name="Ogura Y."/>
            <person name="Katsura K."/>
            <person name="Hayashi T."/>
        </authorList>
    </citation>
    <scope>NUCLEOTIDE SEQUENCE</scope>
    <source>
        <strain evidence="3">KCTC 52305</strain>
    </source>
</reference>
<feature type="coiled-coil region" evidence="1">
    <location>
        <begin position="193"/>
        <end position="220"/>
    </location>
</feature>
<evidence type="ECO:0000256" key="1">
    <source>
        <dbReference type="SAM" id="Coils"/>
    </source>
</evidence>
<evidence type="ECO:0000313" key="3">
    <source>
        <dbReference type="EMBL" id="GJD49562.1"/>
    </source>
</evidence>
<evidence type="ECO:0000313" key="4">
    <source>
        <dbReference type="Proteomes" id="UP001055167"/>
    </source>
</evidence>
<dbReference type="Proteomes" id="UP001055167">
    <property type="component" value="Unassembled WGS sequence"/>
</dbReference>
<proteinExistence type="predicted"/>
<dbReference type="EMBL" id="BPQH01000006">
    <property type="protein sequence ID" value="GJD49562.1"/>
    <property type="molecule type" value="Genomic_DNA"/>
</dbReference>
<feature type="coiled-coil region" evidence="1">
    <location>
        <begin position="41"/>
        <end position="135"/>
    </location>
</feature>
<gene>
    <name evidence="3" type="primary">smc_2</name>
    <name evidence="3" type="ORF">OPKNFCMD_2294</name>
</gene>
<protein>
    <submittedName>
        <fullName evidence="3">Chromosome partition protein Smc</fullName>
    </submittedName>
</protein>
<name>A0ABQ4QWJ7_9HYPH</name>
<keyword evidence="1" id="KW-0175">Coiled coil</keyword>
<reference evidence="3" key="1">
    <citation type="journal article" date="2021" name="Front. Microbiol.">
        <title>Comprehensive Comparative Genomics and Phenotyping of Methylobacterium Species.</title>
        <authorList>
            <person name="Alessa O."/>
            <person name="Ogura Y."/>
            <person name="Fujitani Y."/>
            <person name="Takami H."/>
            <person name="Hayashi T."/>
            <person name="Sahin N."/>
            <person name="Tani A."/>
        </authorList>
    </citation>
    <scope>NUCLEOTIDE SEQUENCE</scope>
    <source>
        <strain evidence="3">KCTC 52305</strain>
    </source>
</reference>
<evidence type="ECO:0000256" key="2">
    <source>
        <dbReference type="SAM" id="MobiDB-lite"/>
    </source>
</evidence>
<dbReference type="Gene3D" id="1.10.287.1490">
    <property type="match status" value="1"/>
</dbReference>
<feature type="region of interest" description="Disordered" evidence="2">
    <location>
        <begin position="275"/>
        <end position="306"/>
    </location>
</feature>
<keyword evidence="4" id="KW-1185">Reference proteome</keyword>
<comment type="caution">
    <text evidence="3">The sequence shown here is derived from an EMBL/GenBank/DDBJ whole genome shotgun (WGS) entry which is preliminary data.</text>
</comment>
<sequence length="306" mass="32472">MFLALGCLVAALCALLILPALNARAERLARRRLEALYPMSIAELTAEKDHLRAEFAVLQRQLERKVEEARSGKQAEMEELGRRAVRIGALTGEMERRDGRIAELERDLAETRGALTAAQGDLAELRLARAAAEEALRALEGPHQRALADLAALRVELETTARARAEAETGRGVAEEALRAARERLATAGESVAGAARDQIQALEDALADLNARHAAVESELTALRPAHAAALAALAGSRQALEPGEAGRTGERLLAENAALQRRIAEVADALMAQGRAGAAEEPRTEPRLPPAAPFPTSASVGTPG</sequence>